<evidence type="ECO:0000256" key="6">
    <source>
        <dbReference type="SAM" id="MobiDB-lite"/>
    </source>
</evidence>
<feature type="compositionally biased region" description="Basic residues" evidence="6">
    <location>
        <begin position="211"/>
        <end position="224"/>
    </location>
</feature>
<keyword evidence="8" id="KW-0649">Protein kinase inhibitor</keyword>
<evidence type="ECO:0000259" key="7">
    <source>
        <dbReference type="Pfam" id="PF00127"/>
    </source>
</evidence>
<dbReference type="Pfam" id="PF01161">
    <property type="entry name" value="PBP"/>
    <property type="match status" value="1"/>
</dbReference>
<organism evidence="8 9">
    <name type="scientific">Halorussus caseinilyticus</name>
    <dbReference type="NCBI Taxonomy" id="3034025"/>
    <lineage>
        <taxon>Archaea</taxon>
        <taxon>Methanobacteriati</taxon>
        <taxon>Methanobacteriota</taxon>
        <taxon>Stenosarchaea group</taxon>
        <taxon>Halobacteria</taxon>
        <taxon>Halobacteriales</taxon>
        <taxon>Haladaptataceae</taxon>
        <taxon>Halorussus</taxon>
    </lineage>
</organism>
<feature type="binding site" evidence="5">
    <location>
        <position position="540"/>
    </location>
    <ligand>
        <name>Cu cation</name>
        <dbReference type="ChEBI" id="CHEBI:23378"/>
    </ligand>
</feature>
<name>A0ABD5WHX7_9EURY</name>
<feature type="binding site" evidence="5">
    <location>
        <position position="535"/>
    </location>
    <ligand>
        <name>Cu cation</name>
        <dbReference type="ChEBI" id="CHEBI:23378"/>
    </ligand>
</feature>
<dbReference type="GO" id="GO:0004860">
    <property type="term" value="F:protein kinase inhibitor activity"/>
    <property type="evidence" value="ECO:0007669"/>
    <property type="project" value="UniProtKB-KW"/>
</dbReference>
<protein>
    <submittedName>
        <fullName evidence="8">YbhB/YbcL family Raf kinase inhibitor-like protein</fullName>
    </submittedName>
</protein>
<dbReference type="Pfam" id="PF00127">
    <property type="entry name" value="Copper-bind"/>
    <property type="match status" value="1"/>
</dbReference>
<dbReference type="InterPro" id="IPR008914">
    <property type="entry name" value="PEBP"/>
</dbReference>
<keyword evidence="9" id="KW-1185">Reference proteome</keyword>
<dbReference type="RefSeq" id="WP_382209483.1">
    <property type="nucleotide sequence ID" value="NZ_JBHSZH010000005.1"/>
</dbReference>
<reference evidence="8 9" key="1">
    <citation type="journal article" date="2019" name="Int. J. Syst. Evol. Microbiol.">
        <title>The Global Catalogue of Microorganisms (GCM) 10K type strain sequencing project: providing services to taxonomists for standard genome sequencing and annotation.</title>
        <authorList>
            <consortium name="The Broad Institute Genomics Platform"/>
            <consortium name="The Broad Institute Genome Sequencing Center for Infectious Disease"/>
            <person name="Wu L."/>
            <person name="Ma J."/>
        </authorList>
    </citation>
    <scope>NUCLEOTIDE SEQUENCE [LARGE SCALE GENOMIC DNA]</scope>
    <source>
        <strain evidence="8 9">DT72</strain>
    </source>
</reference>
<feature type="binding site" evidence="5">
    <location>
        <position position="479"/>
    </location>
    <ligand>
        <name>Cu cation</name>
        <dbReference type="ChEBI" id="CHEBI:23378"/>
    </ligand>
</feature>
<feature type="compositionally biased region" description="Low complexity" evidence="6">
    <location>
        <begin position="32"/>
        <end position="42"/>
    </location>
</feature>
<evidence type="ECO:0000313" key="8">
    <source>
        <dbReference type="EMBL" id="MFC7080126.1"/>
    </source>
</evidence>
<comment type="caution">
    <text evidence="8">The sequence shown here is derived from an EMBL/GenBank/DDBJ whole genome shotgun (WGS) entry which is preliminary data.</text>
</comment>
<feature type="binding site" evidence="5">
    <location>
        <position position="532"/>
    </location>
    <ligand>
        <name>Cu cation</name>
        <dbReference type="ChEBI" id="CHEBI:23378"/>
    </ligand>
</feature>
<dbReference type="EMBL" id="JBHSZH010000005">
    <property type="protein sequence ID" value="MFC7080126.1"/>
    <property type="molecule type" value="Genomic_DNA"/>
</dbReference>
<dbReference type="PROSITE" id="PS00196">
    <property type="entry name" value="COPPER_BLUE"/>
    <property type="match status" value="1"/>
</dbReference>
<keyword evidence="2 5" id="KW-0479">Metal-binding</keyword>
<accession>A0ABD5WHX7</accession>
<dbReference type="InterPro" id="IPR005247">
    <property type="entry name" value="YbhB_YbcL/LppC-like"/>
</dbReference>
<sequence length="548" mass="59105">MRRRTLLRSAAATSTIGGTALVASGNRDGQETTDAQDTTTGEQTEEGETTTAGGGEFTIATDAWENGGTIPTQYTCEGENVSPPFTVSNPPEGTEAFALVMDDPDAPNPPFVHWLLWNLPADAREIPESVPTSETIDALGGAVQGANGTGELGYIGPCPPEGDPRHTYLFSLYALEAPLDLEPGAEYPAVVEAVMRNALDRARYVGQYARSGRRRPSNAKRTRATRTLFSARTDGTVDYGGRRGDDRDRRGSNRPRERLATPATDHLRRIDRSGGPTTRRGVLRALGGATALAAAPTVAERGAAQDDRTTIVLGARRDYWLGLQPRAIEGQRNPTLRLREGDRYRIVWVDLDGARHRFRLLDADGNVVNRTRPSDQRGATRATRFRGRPELAGYDCEFHPEQMNGSVELGEGFPTTRAAGETTEANQTAEANETTAGGGSGGVAEVAVGPEGDYFRFVPERVEIPVGGTVRWRFESAGHNVSARPEAARQVSLPEGAQPFSSYPEGESFRVVSEGETYEHAFSVPGEYTYVCVPHVGEGMIGTVVVTE</sequence>
<dbReference type="PRINTS" id="PR00157">
    <property type="entry name" value="PLASTOCYANIN"/>
</dbReference>
<dbReference type="GO" id="GO:0046872">
    <property type="term" value="F:metal ion binding"/>
    <property type="evidence" value="ECO:0007669"/>
    <property type="project" value="UniProtKB-KW"/>
</dbReference>
<feature type="region of interest" description="Disordered" evidence="6">
    <location>
        <begin position="422"/>
        <end position="441"/>
    </location>
</feature>
<evidence type="ECO:0000256" key="5">
    <source>
        <dbReference type="PIRSR" id="PIRSR602387-1"/>
    </source>
</evidence>
<evidence type="ECO:0000313" key="9">
    <source>
        <dbReference type="Proteomes" id="UP001596407"/>
    </source>
</evidence>
<feature type="region of interest" description="Disordered" evidence="6">
    <location>
        <begin position="18"/>
        <end position="54"/>
    </location>
</feature>
<proteinExistence type="predicted"/>
<dbReference type="Gene3D" id="3.90.280.10">
    <property type="entry name" value="PEBP-like"/>
    <property type="match status" value="1"/>
</dbReference>
<evidence type="ECO:0000256" key="3">
    <source>
        <dbReference type="ARBA" id="ARBA00022982"/>
    </source>
</evidence>
<keyword evidence="1" id="KW-0813">Transport</keyword>
<keyword evidence="4 5" id="KW-0186">Copper</keyword>
<evidence type="ECO:0000256" key="2">
    <source>
        <dbReference type="ARBA" id="ARBA00022723"/>
    </source>
</evidence>
<keyword evidence="3" id="KW-0249">Electron transport</keyword>
<dbReference type="NCBIfam" id="TIGR00481">
    <property type="entry name" value="YbhB/YbcL family Raf kinase inhibitor-like protein"/>
    <property type="match status" value="1"/>
</dbReference>
<dbReference type="CDD" id="cd00865">
    <property type="entry name" value="PEBP_bact_arch"/>
    <property type="match status" value="1"/>
</dbReference>
<dbReference type="SUPFAM" id="SSF49503">
    <property type="entry name" value="Cupredoxins"/>
    <property type="match status" value="1"/>
</dbReference>
<evidence type="ECO:0000256" key="1">
    <source>
        <dbReference type="ARBA" id="ARBA00022448"/>
    </source>
</evidence>
<evidence type="ECO:0000256" key="4">
    <source>
        <dbReference type="ARBA" id="ARBA00023008"/>
    </source>
</evidence>
<dbReference type="InterPro" id="IPR002387">
    <property type="entry name" value="Plastocyanin"/>
</dbReference>
<dbReference type="InterPro" id="IPR028871">
    <property type="entry name" value="BlueCu_1_BS"/>
</dbReference>
<dbReference type="Gene3D" id="2.60.40.420">
    <property type="entry name" value="Cupredoxins - blue copper proteins"/>
    <property type="match status" value="1"/>
</dbReference>
<dbReference type="InterPro" id="IPR036610">
    <property type="entry name" value="PEBP-like_sf"/>
</dbReference>
<dbReference type="InterPro" id="IPR000923">
    <property type="entry name" value="BlueCu_1"/>
</dbReference>
<dbReference type="SUPFAM" id="SSF49777">
    <property type="entry name" value="PEBP-like"/>
    <property type="match status" value="1"/>
</dbReference>
<feature type="compositionally biased region" description="Basic and acidic residues" evidence="6">
    <location>
        <begin position="240"/>
        <end position="263"/>
    </location>
</feature>
<gene>
    <name evidence="8" type="ORF">ACFQJ6_08350</name>
</gene>
<feature type="region of interest" description="Disordered" evidence="6">
    <location>
        <begin position="209"/>
        <end position="263"/>
    </location>
</feature>
<comment type="cofactor">
    <cofactor evidence="5">
        <name>Cu(2+)</name>
        <dbReference type="ChEBI" id="CHEBI:29036"/>
    </cofactor>
    <text evidence="5">The crystal structure with reduced Cu(1+) has also been determined.</text>
</comment>
<feature type="compositionally biased region" description="Low complexity" evidence="6">
    <location>
        <begin position="422"/>
        <end position="435"/>
    </location>
</feature>
<dbReference type="InterPro" id="IPR008972">
    <property type="entry name" value="Cupredoxin"/>
</dbReference>
<dbReference type="AlphaFoldDB" id="A0ABD5WHX7"/>
<dbReference type="Proteomes" id="UP001596407">
    <property type="component" value="Unassembled WGS sequence"/>
</dbReference>
<dbReference type="PANTHER" id="PTHR30289:SF1">
    <property type="entry name" value="PEBP (PHOSPHATIDYLETHANOLAMINE-BINDING PROTEIN) FAMILY PROTEIN"/>
    <property type="match status" value="1"/>
</dbReference>
<feature type="domain" description="Blue (type 1) copper" evidence="7">
    <location>
        <begin position="445"/>
        <end position="546"/>
    </location>
</feature>
<dbReference type="PANTHER" id="PTHR30289">
    <property type="entry name" value="UNCHARACTERIZED PROTEIN YBCL-RELATED"/>
    <property type="match status" value="1"/>
</dbReference>